<dbReference type="SUPFAM" id="SSF48452">
    <property type="entry name" value="TPR-like"/>
    <property type="match status" value="1"/>
</dbReference>
<dbReference type="GO" id="GO:0051301">
    <property type="term" value="P:cell division"/>
    <property type="evidence" value="ECO:0007669"/>
    <property type="project" value="TreeGrafter"/>
</dbReference>
<proteinExistence type="predicted"/>
<dbReference type="SMART" id="SM00028">
    <property type="entry name" value="TPR"/>
    <property type="match status" value="4"/>
</dbReference>
<dbReference type="InterPro" id="IPR011990">
    <property type="entry name" value="TPR-like_helical_dom_sf"/>
</dbReference>
<feature type="compositionally biased region" description="Acidic residues" evidence="2">
    <location>
        <begin position="500"/>
        <end position="515"/>
    </location>
</feature>
<comment type="caution">
    <text evidence="3">The sequence shown here is derived from an EMBL/GenBank/DDBJ whole genome shotgun (WGS) entry which is preliminary data.</text>
</comment>
<evidence type="ECO:0000313" key="3">
    <source>
        <dbReference type="EMBL" id="KAJ1645757.1"/>
    </source>
</evidence>
<evidence type="ECO:0000313" key="4">
    <source>
        <dbReference type="Proteomes" id="UP001145021"/>
    </source>
</evidence>
<dbReference type="EMBL" id="JANBOH010000090">
    <property type="protein sequence ID" value="KAJ1645757.1"/>
    <property type="molecule type" value="Genomic_DNA"/>
</dbReference>
<organism evidence="3 4">
    <name type="scientific">Coemansia asiatica</name>
    <dbReference type="NCBI Taxonomy" id="1052880"/>
    <lineage>
        <taxon>Eukaryota</taxon>
        <taxon>Fungi</taxon>
        <taxon>Fungi incertae sedis</taxon>
        <taxon>Zoopagomycota</taxon>
        <taxon>Kickxellomycotina</taxon>
        <taxon>Kickxellomycetes</taxon>
        <taxon>Kickxellales</taxon>
        <taxon>Kickxellaceae</taxon>
        <taxon>Coemansia</taxon>
    </lineage>
</organism>
<dbReference type="InterPro" id="IPR019734">
    <property type="entry name" value="TPR_rpt"/>
</dbReference>
<accession>A0A9W7XLN2</accession>
<keyword evidence="4" id="KW-1185">Reference proteome</keyword>
<dbReference type="Gene3D" id="1.25.40.10">
    <property type="entry name" value="Tetratricopeptide repeat domain"/>
    <property type="match status" value="1"/>
</dbReference>
<dbReference type="PANTHER" id="PTHR12558">
    <property type="entry name" value="CELL DIVISION CYCLE 16,23,27"/>
    <property type="match status" value="1"/>
</dbReference>
<protein>
    <submittedName>
        <fullName evidence="3">Anaphase promoting complex subunit 7</fullName>
    </submittedName>
</protein>
<evidence type="ECO:0000256" key="1">
    <source>
        <dbReference type="ARBA" id="ARBA00022803"/>
    </source>
</evidence>
<sequence length="590" mass="66438">MSTTHTLVSEVQELLSCDLGDSALQLAELECQPRMLDQQLPIEERLLLLRTYTQCLSKLKQHRLSLRVITDFVSGPSRAQLTGEQLEEIARDIAGIRWNLNEHDLCLAQLRQIPKTHRTVQDLARMARSAALIQSTDAEDLYAELLRMQPNATEAFTFLQAKRRQQQKIERADGSIYHDVASLATARSMMQRLEYHGAAAELQRLARRHRGNARVLALEATCRYMLNEVRRARLLYERARALDSGLMDEMATYAELLAADRLAVYKLGNQLLKTDQARPEGWVAMARYFLAAGQTQEALAIVWKAQGLAPDCAEAYCAEGAIQTAADCPEEAAEAYLKAHELARTARTFAGVVQAYVRCAKFKEAFVYAKEAAELMPRHAGALALVGIVLSHSPEASDKAARLLQAALDIDCHCTEAVAALASLHVAAQNLDAALAVIEKYLPDNQSDDMYTRYADVLTLANELPKAAASYTTALTINPDFERARIGFDRVDKLMHPEEAVEANDEADEEEEHEENEGQHEDSDDTADRDRMLEQQQQQQQQHFIDTDVELEMEMEMEMDQHDYDLDDELHVTPLVRRAPSFEYDYRSDD</sequence>
<dbReference type="GO" id="GO:0045842">
    <property type="term" value="P:positive regulation of mitotic metaphase/anaphase transition"/>
    <property type="evidence" value="ECO:0007669"/>
    <property type="project" value="TreeGrafter"/>
</dbReference>
<dbReference type="GO" id="GO:0016567">
    <property type="term" value="P:protein ubiquitination"/>
    <property type="evidence" value="ECO:0007669"/>
    <property type="project" value="TreeGrafter"/>
</dbReference>
<dbReference type="Pfam" id="PF14559">
    <property type="entry name" value="TPR_19"/>
    <property type="match status" value="1"/>
</dbReference>
<reference evidence="3" key="1">
    <citation type="submission" date="2022-07" db="EMBL/GenBank/DDBJ databases">
        <title>Phylogenomic reconstructions and comparative analyses of Kickxellomycotina fungi.</title>
        <authorList>
            <person name="Reynolds N.K."/>
            <person name="Stajich J.E."/>
            <person name="Barry K."/>
            <person name="Grigoriev I.V."/>
            <person name="Crous P."/>
            <person name="Smith M.E."/>
        </authorList>
    </citation>
    <scope>NUCLEOTIDE SEQUENCE</scope>
    <source>
        <strain evidence="3">NBRC 105413</strain>
    </source>
</reference>
<feature type="region of interest" description="Disordered" evidence="2">
    <location>
        <begin position="500"/>
        <end position="550"/>
    </location>
</feature>
<gene>
    <name evidence="3" type="primary">ANAPC7</name>
    <name evidence="3" type="ORF">LPJ64_002695</name>
</gene>
<dbReference type="AlphaFoldDB" id="A0A9W7XLN2"/>
<feature type="compositionally biased region" description="Basic and acidic residues" evidence="2">
    <location>
        <begin position="516"/>
        <end position="533"/>
    </location>
</feature>
<evidence type="ECO:0000256" key="2">
    <source>
        <dbReference type="SAM" id="MobiDB-lite"/>
    </source>
</evidence>
<dbReference type="GO" id="GO:0005680">
    <property type="term" value="C:anaphase-promoting complex"/>
    <property type="evidence" value="ECO:0007669"/>
    <property type="project" value="TreeGrafter"/>
</dbReference>
<dbReference type="Proteomes" id="UP001145021">
    <property type="component" value="Unassembled WGS sequence"/>
</dbReference>
<keyword evidence="1" id="KW-0802">TPR repeat</keyword>
<dbReference type="PANTHER" id="PTHR12558:SF36">
    <property type="entry name" value="ANAPHASE-PROMOTING COMPLEX SUBUNIT 7"/>
    <property type="match status" value="1"/>
</dbReference>
<name>A0A9W7XLN2_9FUNG</name>